<name>A0ABP8I7V2_9BACT</name>
<gene>
    <name evidence="1" type="ORF">GCM10023185_13260</name>
</gene>
<dbReference type="Proteomes" id="UP001501153">
    <property type="component" value="Unassembled WGS sequence"/>
</dbReference>
<protein>
    <submittedName>
        <fullName evidence="1">Uncharacterized protein</fullName>
    </submittedName>
</protein>
<organism evidence="1 2">
    <name type="scientific">Hymenobacter saemangeumensis</name>
    <dbReference type="NCBI Taxonomy" id="1084522"/>
    <lineage>
        <taxon>Bacteria</taxon>
        <taxon>Pseudomonadati</taxon>
        <taxon>Bacteroidota</taxon>
        <taxon>Cytophagia</taxon>
        <taxon>Cytophagales</taxon>
        <taxon>Hymenobacteraceae</taxon>
        <taxon>Hymenobacter</taxon>
    </lineage>
</organism>
<accession>A0ABP8I7V2</accession>
<sequence>MSSSQSRPLPKARTRAELCDELGVEKRTFGRWLKLAGITHRRRVLTPREVAQCCAYLLATAV</sequence>
<keyword evidence="2" id="KW-1185">Reference proteome</keyword>
<dbReference type="RefSeq" id="WP_345235018.1">
    <property type="nucleotide sequence ID" value="NZ_BAABGZ010000013.1"/>
</dbReference>
<evidence type="ECO:0000313" key="1">
    <source>
        <dbReference type="EMBL" id="GAA4353038.1"/>
    </source>
</evidence>
<reference evidence="2" key="1">
    <citation type="journal article" date="2019" name="Int. J. Syst. Evol. Microbiol.">
        <title>The Global Catalogue of Microorganisms (GCM) 10K type strain sequencing project: providing services to taxonomists for standard genome sequencing and annotation.</title>
        <authorList>
            <consortium name="The Broad Institute Genomics Platform"/>
            <consortium name="The Broad Institute Genome Sequencing Center for Infectious Disease"/>
            <person name="Wu L."/>
            <person name="Ma J."/>
        </authorList>
    </citation>
    <scope>NUCLEOTIDE SEQUENCE [LARGE SCALE GENOMIC DNA]</scope>
    <source>
        <strain evidence="2">JCM 17923</strain>
    </source>
</reference>
<dbReference type="EMBL" id="BAABGZ010000013">
    <property type="protein sequence ID" value="GAA4353038.1"/>
    <property type="molecule type" value="Genomic_DNA"/>
</dbReference>
<evidence type="ECO:0000313" key="2">
    <source>
        <dbReference type="Proteomes" id="UP001501153"/>
    </source>
</evidence>
<proteinExistence type="predicted"/>
<comment type="caution">
    <text evidence="1">The sequence shown here is derived from an EMBL/GenBank/DDBJ whole genome shotgun (WGS) entry which is preliminary data.</text>
</comment>